<gene>
    <name evidence="2" type="ORF">TRAPUB_10159</name>
</gene>
<proteinExistence type="predicted"/>
<dbReference type="EMBL" id="MNAD01000413">
    <property type="protein sequence ID" value="OJT13393.1"/>
    <property type="molecule type" value="Genomic_DNA"/>
</dbReference>
<sequence>MIRTALYHAPLVRSLVTPALRLAHTTALRHPSLSLLRFTPSSSPTRDALHTRHFSSSPQRRAEEDPERNAQLQNVFTQQQKLLKLLQEKPETLEHIKKFVEQLESNGIDVYSGKLPGKMDMLRLLMNPDIRDSATKMAAAFQEAGIDMSKDMVQSLMTVDLKKHLGDK</sequence>
<keyword evidence="3" id="KW-1185">Reference proteome</keyword>
<accession>A0A1M2W0S3</accession>
<dbReference type="OMA" id="ALHTRHF"/>
<organism evidence="2 3">
    <name type="scientific">Trametes pubescens</name>
    <name type="common">White-rot fungus</name>
    <dbReference type="NCBI Taxonomy" id="154538"/>
    <lineage>
        <taxon>Eukaryota</taxon>
        <taxon>Fungi</taxon>
        <taxon>Dikarya</taxon>
        <taxon>Basidiomycota</taxon>
        <taxon>Agaricomycotina</taxon>
        <taxon>Agaricomycetes</taxon>
        <taxon>Polyporales</taxon>
        <taxon>Polyporaceae</taxon>
        <taxon>Trametes</taxon>
    </lineage>
</organism>
<comment type="caution">
    <text evidence="2">The sequence shown here is derived from an EMBL/GenBank/DDBJ whole genome shotgun (WGS) entry which is preliminary data.</text>
</comment>
<feature type="region of interest" description="Disordered" evidence="1">
    <location>
        <begin position="39"/>
        <end position="67"/>
    </location>
</feature>
<evidence type="ECO:0000256" key="1">
    <source>
        <dbReference type="SAM" id="MobiDB-lite"/>
    </source>
</evidence>
<dbReference type="Proteomes" id="UP000184267">
    <property type="component" value="Unassembled WGS sequence"/>
</dbReference>
<evidence type="ECO:0000313" key="2">
    <source>
        <dbReference type="EMBL" id="OJT13393.1"/>
    </source>
</evidence>
<dbReference type="OrthoDB" id="10008801at2759"/>
<reference evidence="2 3" key="1">
    <citation type="submission" date="2016-10" db="EMBL/GenBank/DDBJ databases">
        <title>Genome sequence of the basidiomycete white-rot fungus Trametes pubescens.</title>
        <authorList>
            <person name="Makela M.R."/>
            <person name="Granchi Z."/>
            <person name="Peng M."/>
            <person name="De Vries R.P."/>
            <person name="Grigoriev I."/>
            <person name="Riley R."/>
            <person name="Hilden K."/>
        </authorList>
    </citation>
    <scope>NUCLEOTIDE SEQUENCE [LARGE SCALE GENOMIC DNA]</scope>
    <source>
        <strain evidence="2 3">FBCC735</strain>
    </source>
</reference>
<dbReference type="AlphaFoldDB" id="A0A1M2W0S3"/>
<evidence type="ECO:0000313" key="3">
    <source>
        <dbReference type="Proteomes" id="UP000184267"/>
    </source>
</evidence>
<name>A0A1M2W0S3_TRAPU</name>
<protein>
    <submittedName>
        <fullName evidence="2">Uncharacterized protein</fullName>
    </submittedName>
</protein>